<dbReference type="GO" id="GO:0016787">
    <property type="term" value="F:hydrolase activity"/>
    <property type="evidence" value="ECO:0007669"/>
    <property type="project" value="UniProtKB-KW"/>
</dbReference>
<keyword evidence="2" id="KW-0378">Hydrolase</keyword>
<dbReference type="InterPro" id="IPR000073">
    <property type="entry name" value="AB_hydrolase_1"/>
</dbReference>
<organism evidence="2 3">
    <name type="scientific">Robiginitalea aurantiaca</name>
    <dbReference type="NCBI Taxonomy" id="3056915"/>
    <lineage>
        <taxon>Bacteria</taxon>
        <taxon>Pseudomonadati</taxon>
        <taxon>Bacteroidota</taxon>
        <taxon>Flavobacteriia</taxon>
        <taxon>Flavobacteriales</taxon>
        <taxon>Flavobacteriaceae</taxon>
        <taxon>Robiginitalea</taxon>
    </lineage>
</organism>
<gene>
    <name evidence="2" type="ORF">QU605_08800</name>
</gene>
<evidence type="ECO:0000259" key="1">
    <source>
        <dbReference type="Pfam" id="PF12697"/>
    </source>
</evidence>
<proteinExistence type="predicted"/>
<dbReference type="EMBL" id="JAUDUY010000003">
    <property type="protein sequence ID" value="MDM9631567.1"/>
    <property type="molecule type" value="Genomic_DNA"/>
</dbReference>
<dbReference type="Pfam" id="PF12697">
    <property type="entry name" value="Abhydrolase_6"/>
    <property type="match status" value="1"/>
</dbReference>
<sequence>MLGPKVDTPTFDKTMPSVPSDLAELEQEIVMHEAAIPNIKPDNEARIIWADSIPGKTPYSIVYLHGWSASQEEGDPLHLETAKRYGCNLYLPRLAGHGLVEDEPMLTLTADKLLASAKEAIAVGKQLGEKVIVMATSTGGTLALYLAGGDPDIAGLLLYSPNIEIFDSNARILTWHWGVPLAKWVKGGDYHEFDNPSEADQKYWTTRYRVEALSQLQVLMDETMTEETFEGVQQPVFLGYYYKDEIHQDSTVSVPAMLNMFEHLGTPNDKKRKMAFPEVGAHVMTSYITSKDLESVKRETNSFMENHLGLQPK</sequence>
<dbReference type="SUPFAM" id="SSF53474">
    <property type="entry name" value="alpha/beta-Hydrolases"/>
    <property type="match status" value="1"/>
</dbReference>
<dbReference type="InterPro" id="IPR029058">
    <property type="entry name" value="AB_hydrolase_fold"/>
</dbReference>
<comment type="caution">
    <text evidence="2">The sequence shown here is derived from an EMBL/GenBank/DDBJ whole genome shotgun (WGS) entry which is preliminary data.</text>
</comment>
<dbReference type="Proteomes" id="UP001174839">
    <property type="component" value="Unassembled WGS sequence"/>
</dbReference>
<dbReference type="Gene3D" id="3.40.50.1820">
    <property type="entry name" value="alpha/beta hydrolase"/>
    <property type="match status" value="1"/>
</dbReference>
<evidence type="ECO:0000313" key="3">
    <source>
        <dbReference type="Proteomes" id="UP001174839"/>
    </source>
</evidence>
<reference evidence="2" key="1">
    <citation type="submission" date="2023-06" db="EMBL/GenBank/DDBJ databases">
        <title>Robiginitalea aurantiacus sp. nov. and Algoriphagus sediminis sp. nov., isolated from coastal sediment.</title>
        <authorList>
            <person name="Zhou Z.Y."/>
            <person name="An J."/>
            <person name="Jia Y.W."/>
            <person name="Du Z.J."/>
        </authorList>
    </citation>
    <scope>NUCLEOTIDE SEQUENCE</scope>
    <source>
        <strain evidence="2">M39</strain>
    </source>
</reference>
<keyword evidence="3" id="KW-1185">Reference proteome</keyword>
<feature type="domain" description="AB hydrolase-1" evidence="1">
    <location>
        <begin position="61"/>
        <end position="185"/>
    </location>
</feature>
<name>A0ABT7WF79_9FLAO</name>
<evidence type="ECO:0000313" key="2">
    <source>
        <dbReference type="EMBL" id="MDM9631567.1"/>
    </source>
</evidence>
<protein>
    <submittedName>
        <fullName evidence="2">Alpha/beta hydrolase</fullName>
    </submittedName>
</protein>
<dbReference type="RefSeq" id="WP_289724919.1">
    <property type="nucleotide sequence ID" value="NZ_JAUDUY010000003.1"/>
</dbReference>
<accession>A0ABT7WF79</accession>